<evidence type="ECO:0000313" key="3">
    <source>
        <dbReference type="EMBL" id="NUZ04607.1"/>
    </source>
</evidence>
<dbReference type="Gene3D" id="3.40.190.150">
    <property type="entry name" value="Bordetella uptake gene, domain 1"/>
    <property type="match status" value="1"/>
</dbReference>
<dbReference type="InterPro" id="IPR005064">
    <property type="entry name" value="BUG"/>
</dbReference>
<name>A0A7Y6TV65_9BURK</name>
<dbReference type="Proteomes" id="UP000529637">
    <property type="component" value="Unassembled WGS sequence"/>
</dbReference>
<dbReference type="PANTHER" id="PTHR42928:SF5">
    <property type="entry name" value="BLR1237 PROTEIN"/>
    <property type="match status" value="1"/>
</dbReference>
<feature type="signal peptide" evidence="2">
    <location>
        <begin position="1"/>
        <end position="30"/>
    </location>
</feature>
<dbReference type="Pfam" id="PF03401">
    <property type="entry name" value="TctC"/>
    <property type="match status" value="1"/>
</dbReference>
<proteinExistence type="inferred from homology"/>
<keyword evidence="2" id="KW-0732">Signal</keyword>
<gene>
    <name evidence="3" type="ORF">HQN59_02425</name>
</gene>
<comment type="similarity">
    <text evidence="1">Belongs to the UPF0065 (bug) family.</text>
</comment>
<protein>
    <submittedName>
        <fullName evidence="3">Tripartite tricarboxylate transporter substrate binding protein</fullName>
    </submittedName>
</protein>
<dbReference type="AlphaFoldDB" id="A0A7Y6TV65"/>
<feature type="chain" id="PRO_5031470547" evidence="2">
    <location>
        <begin position="31"/>
        <end position="333"/>
    </location>
</feature>
<dbReference type="RefSeq" id="WP_176065688.1">
    <property type="nucleotide sequence ID" value="NZ_JABWMJ010000001.1"/>
</dbReference>
<dbReference type="Gene3D" id="3.40.190.10">
    <property type="entry name" value="Periplasmic binding protein-like II"/>
    <property type="match status" value="1"/>
</dbReference>
<dbReference type="EMBL" id="JABWMJ010000001">
    <property type="protein sequence ID" value="NUZ04607.1"/>
    <property type="molecule type" value="Genomic_DNA"/>
</dbReference>
<reference evidence="3 4" key="1">
    <citation type="submission" date="2020-06" db="EMBL/GenBank/DDBJ databases">
        <title>Schlegella sp. ID0723 isolated from air conditioner.</title>
        <authorList>
            <person name="Kim D.Y."/>
            <person name="Kim D.-U."/>
        </authorList>
    </citation>
    <scope>NUCLEOTIDE SEQUENCE [LARGE SCALE GENOMIC DNA]</scope>
    <source>
        <strain evidence="3 4">ID0723</strain>
    </source>
</reference>
<accession>A0A7Y6TV65</accession>
<keyword evidence="4" id="KW-1185">Reference proteome</keyword>
<dbReference type="InterPro" id="IPR042100">
    <property type="entry name" value="Bug_dom1"/>
</dbReference>
<evidence type="ECO:0000256" key="1">
    <source>
        <dbReference type="ARBA" id="ARBA00006987"/>
    </source>
</evidence>
<comment type="caution">
    <text evidence="3">The sequence shown here is derived from an EMBL/GenBank/DDBJ whole genome shotgun (WGS) entry which is preliminary data.</text>
</comment>
<dbReference type="PIRSF" id="PIRSF017082">
    <property type="entry name" value="YflP"/>
    <property type="match status" value="1"/>
</dbReference>
<evidence type="ECO:0000256" key="2">
    <source>
        <dbReference type="SAM" id="SignalP"/>
    </source>
</evidence>
<organism evidence="3 4">
    <name type="scientific">Piscinibacter koreensis</name>
    <dbReference type="NCBI Taxonomy" id="2742824"/>
    <lineage>
        <taxon>Bacteria</taxon>
        <taxon>Pseudomonadati</taxon>
        <taxon>Pseudomonadota</taxon>
        <taxon>Betaproteobacteria</taxon>
        <taxon>Burkholderiales</taxon>
        <taxon>Sphaerotilaceae</taxon>
        <taxon>Piscinibacter</taxon>
    </lineage>
</organism>
<sequence>MPPTHPPRRRFGASIASLLAAGALPPSLLAQTREAGTYPSRPVKVVLPFAPGSVTDLITRILADRLSQRLGQPFVVDNKAGGNGTIGAGAVAHAAPDGYTILFTTNTTHSIIEALLKQVPYDPQKDFTPIARLAGIPSLVVANPALPIASIEQFVAYAKANPGKLRYGFGNSSGQIGGATLERELGIRMVAVPYKGNPQAAQDVMAGHLEAMIADVATAQPFVKAGRLRALAVLTDKRLTLMPDVPTLAETVSPGFDVIAWFGAFGPAHMPTQALDVLARELNLAVQDPGIDAQLRGNGIAPGFVGPAAFGPLLHRERARWMALARSAGIEPQ</sequence>
<dbReference type="CDD" id="cd07012">
    <property type="entry name" value="PBP2_Bug_TTT"/>
    <property type="match status" value="1"/>
</dbReference>
<dbReference type="PANTHER" id="PTHR42928">
    <property type="entry name" value="TRICARBOXYLATE-BINDING PROTEIN"/>
    <property type="match status" value="1"/>
</dbReference>
<dbReference type="SUPFAM" id="SSF53850">
    <property type="entry name" value="Periplasmic binding protein-like II"/>
    <property type="match status" value="1"/>
</dbReference>
<evidence type="ECO:0000313" key="4">
    <source>
        <dbReference type="Proteomes" id="UP000529637"/>
    </source>
</evidence>